<dbReference type="EMBL" id="BMIR01000012">
    <property type="protein sequence ID" value="GGE46410.1"/>
    <property type="molecule type" value="Genomic_DNA"/>
</dbReference>
<evidence type="ECO:0000256" key="10">
    <source>
        <dbReference type="RuleBase" id="RU362071"/>
    </source>
</evidence>
<dbReference type="Pfam" id="PF01311">
    <property type="entry name" value="Bac_export_1"/>
    <property type="match status" value="1"/>
</dbReference>
<evidence type="ECO:0000256" key="7">
    <source>
        <dbReference type="ARBA" id="ARBA00023136"/>
    </source>
</evidence>
<feature type="transmembrane region" description="Helical" evidence="10">
    <location>
        <begin position="121"/>
        <end position="147"/>
    </location>
</feature>
<dbReference type="NCBIfam" id="TIGR01400">
    <property type="entry name" value="fliR"/>
    <property type="match status" value="1"/>
</dbReference>
<dbReference type="GO" id="GO:0044780">
    <property type="term" value="P:bacterial-type flagellum assembly"/>
    <property type="evidence" value="ECO:0007669"/>
    <property type="project" value="UniProtKB-UniRule"/>
</dbReference>
<feature type="transmembrane region" description="Helical" evidence="10">
    <location>
        <begin position="6"/>
        <end position="26"/>
    </location>
</feature>
<name>A0A8J2YJ96_9BACL</name>
<proteinExistence type="inferred from homology"/>
<evidence type="ECO:0000256" key="4">
    <source>
        <dbReference type="ARBA" id="ARBA00022475"/>
    </source>
</evidence>
<keyword evidence="11" id="KW-0966">Cell projection</keyword>
<keyword evidence="6 10" id="KW-1133">Transmembrane helix</keyword>
<sequence>MNSIQALPLFLLVLVRLTSFFLTAPLFSYKTIPARFKLAFAVIFSFIITATMSTKAVEWSAQYPLLLLKEVVVGLGIGFVSGILFYAVQLAGAFIDIQMGFAVATLINPESQTSSPLTGQFFYILMMVFLFATNAHYMLLNGIYYSFQMIPVDKMAVGINQSPATFHVIHLTVSMFAIALQMALPILGCLFLVDVAVGIIARTVPQLNVFVVGIPLKIGVSLIILLIIMPIYVAMFREIFELTSDAMKDFMNYLGSS</sequence>
<evidence type="ECO:0000256" key="2">
    <source>
        <dbReference type="ARBA" id="ARBA00009772"/>
    </source>
</evidence>
<feature type="transmembrane region" description="Helical" evidence="10">
    <location>
        <begin position="63"/>
        <end position="86"/>
    </location>
</feature>
<evidence type="ECO:0000256" key="3">
    <source>
        <dbReference type="ARBA" id="ARBA00021717"/>
    </source>
</evidence>
<evidence type="ECO:0000256" key="5">
    <source>
        <dbReference type="ARBA" id="ARBA00022692"/>
    </source>
</evidence>
<evidence type="ECO:0000256" key="6">
    <source>
        <dbReference type="ARBA" id="ARBA00022989"/>
    </source>
</evidence>
<dbReference type="Proteomes" id="UP000628775">
    <property type="component" value="Unassembled WGS sequence"/>
</dbReference>
<feature type="transmembrane region" description="Helical" evidence="10">
    <location>
        <begin position="207"/>
        <end position="233"/>
    </location>
</feature>
<evidence type="ECO:0000313" key="11">
    <source>
        <dbReference type="EMBL" id="GGE46410.1"/>
    </source>
</evidence>
<dbReference type="GO" id="GO:0009425">
    <property type="term" value="C:bacterial-type flagellum basal body"/>
    <property type="evidence" value="ECO:0007669"/>
    <property type="project" value="UniProtKB-SubCell"/>
</dbReference>
<dbReference type="GO" id="GO:0006605">
    <property type="term" value="P:protein targeting"/>
    <property type="evidence" value="ECO:0007669"/>
    <property type="project" value="UniProtKB-UniRule"/>
</dbReference>
<dbReference type="RefSeq" id="WP_188694851.1">
    <property type="nucleotide sequence ID" value="NZ_BMIR01000012.1"/>
</dbReference>
<comment type="caution">
    <text evidence="11">The sequence shown here is derived from an EMBL/GenBank/DDBJ whole genome shotgun (WGS) entry which is preliminary data.</text>
</comment>
<keyword evidence="12" id="KW-1185">Reference proteome</keyword>
<reference evidence="11" key="2">
    <citation type="submission" date="2020-09" db="EMBL/GenBank/DDBJ databases">
        <authorList>
            <person name="Sun Q."/>
            <person name="Zhou Y."/>
        </authorList>
    </citation>
    <scope>NUCLEOTIDE SEQUENCE</scope>
    <source>
        <strain evidence="11">CGMCC 1.15371</strain>
    </source>
</reference>
<accession>A0A8J2YJ96</accession>
<dbReference type="PANTHER" id="PTHR30065">
    <property type="entry name" value="FLAGELLAR BIOSYNTHETIC PROTEIN FLIR"/>
    <property type="match status" value="1"/>
</dbReference>
<evidence type="ECO:0000256" key="9">
    <source>
        <dbReference type="NCBIfam" id="TIGR01400"/>
    </source>
</evidence>
<comment type="function">
    <text evidence="1 10">Role in flagellar biosynthesis.</text>
</comment>
<dbReference type="PANTHER" id="PTHR30065:SF1">
    <property type="entry name" value="SURFACE PRESENTATION OF ANTIGENS PROTEIN SPAR"/>
    <property type="match status" value="1"/>
</dbReference>
<reference evidence="11" key="1">
    <citation type="journal article" date="2014" name="Int. J. Syst. Evol. Microbiol.">
        <title>Complete genome sequence of Corynebacterium casei LMG S-19264T (=DSM 44701T), isolated from a smear-ripened cheese.</title>
        <authorList>
            <consortium name="US DOE Joint Genome Institute (JGI-PGF)"/>
            <person name="Walter F."/>
            <person name="Albersmeier A."/>
            <person name="Kalinowski J."/>
            <person name="Ruckert C."/>
        </authorList>
    </citation>
    <scope>NUCLEOTIDE SEQUENCE</scope>
    <source>
        <strain evidence="11">CGMCC 1.15371</strain>
    </source>
</reference>
<dbReference type="InterPro" id="IPR002010">
    <property type="entry name" value="T3SS_IM_R"/>
</dbReference>
<protein>
    <recommendedName>
        <fullName evidence="3 9">Flagellar biosynthetic protein FliR</fullName>
    </recommendedName>
</protein>
<keyword evidence="11" id="KW-0969">Cilium</keyword>
<dbReference type="GO" id="GO:0005886">
    <property type="term" value="C:plasma membrane"/>
    <property type="evidence" value="ECO:0007669"/>
    <property type="project" value="UniProtKB-SubCell"/>
</dbReference>
<dbReference type="AlphaFoldDB" id="A0A8J2YJ96"/>
<feature type="transmembrane region" description="Helical" evidence="10">
    <location>
        <begin position="168"/>
        <end position="201"/>
    </location>
</feature>
<evidence type="ECO:0000256" key="8">
    <source>
        <dbReference type="ARBA" id="ARBA00023143"/>
    </source>
</evidence>
<keyword evidence="7 10" id="KW-0472">Membrane</keyword>
<organism evidence="11 12">
    <name type="scientific">Pullulanibacillus camelliae</name>
    <dbReference type="NCBI Taxonomy" id="1707096"/>
    <lineage>
        <taxon>Bacteria</taxon>
        <taxon>Bacillati</taxon>
        <taxon>Bacillota</taxon>
        <taxon>Bacilli</taxon>
        <taxon>Bacillales</taxon>
        <taxon>Sporolactobacillaceae</taxon>
        <taxon>Pullulanibacillus</taxon>
    </lineage>
</organism>
<evidence type="ECO:0000313" key="12">
    <source>
        <dbReference type="Proteomes" id="UP000628775"/>
    </source>
</evidence>
<gene>
    <name evidence="11" type="primary">fliR</name>
    <name evidence="11" type="ORF">GCM10011391_26520</name>
</gene>
<comment type="similarity">
    <text evidence="2 10">Belongs to the FliR/MopE/SpaR family.</text>
</comment>
<evidence type="ECO:0000256" key="1">
    <source>
        <dbReference type="ARBA" id="ARBA00002578"/>
    </source>
</evidence>
<keyword evidence="4 10" id="KW-1003">Cell membrane</keyword>
<keyword evidence="8 10" id="KW-0975">Bacterial flagellum</keyword>
<dbReference type="PRINTS" id="PR00953">
    <property type="entry name" value="TYPE3IMRPROT"/>
</dbReference>
<feature type="transmembrane region" description="Helical" evidence="10">
    <location>
        <begin position="38"/>
        <end position="57"/>
    </location>
</feature>
<dbReference type="InterPro" id="IPR006303">
    <property type="entry name" value="FliR"/>
</dbReference>
<comment type="subcellular location">
    <subcellularLocation>
        <location evidence="10">Cell membrane</location>
        <topology evidence="10">Multi-pass membrane protein</topology>
    </subcellularLocation>
    <subcellularLocation>
        <location evidence="10">Bacterial flagellum basal body</location>
    </subcellularLocation>
</comment>
<keyword evidence="11" id="KW-0282">Flagellum</keyword>
<keyword evidence="5 10" id="KW-0812">Transmembrane</keyword>